<reference evidence="5 6" key="1">
    <citation type="submission" date="2015-12" db="EMBL/GenBank/DDBJ databases">
        <title>Nitrous oxide reduction kinetics distinguish bacteria harboring typical versus atypical NosZ.</title>
        <authorList>
            <person name="Yoon S."/>
            <person name="Nissen S."/>
            <person name="Park D."/>
            <person name="Sanford R.A."/>
            <person name="Loeffler F.E."/>
        </authorList>
    </citation>
    <scope>NUCLEOTIDE SEQUENCE [LARGE SCALE GENOMIC DNA]</scope>
    <source>
        <strain evidence="5 6">ATCC BAA-841</strain>
    </source>
</reference>
<keyword evidence="2" id="KW-0238">DNA-binding</keyword>
<dbReference type="InterPro" id="IPR000792">
    <property type="entry name" value="Tscrpt_reg_LuxR_C"/>
</dbReference>
<evidence type="ECO:0000256" key="2">
    <source>
        <dbReference type="ARBA" id="ARBA00023125"/>
    </source>
</evidence>
<organism evidence="5 6">
    <name type="scientific">Dechloromonas denitrificans</name>
    <dbReference type="NCBI Taxonomy" id="281362"/>
    <lineage>
        <taxon>Bacteria</taxon>
        <taxon>Pseudomonadati</taxon>
        <taxon>Pseudomonadota</taxon>
        <taxon>Betaproteobacteria</taxon>
        <taxon>Rhodocyclales</taxon>
        <taxon>Azonexaceae</taxon>
        <taxon>Dechloromonas</taxon>
    </lineage>
</organism>
<dbReference type="SMART" id="SM00421">
    <property type="entry name" value="HTH_LUXR"/>
    <property type="match status" value="1"/>
</dbReference>
<dbReference type="AlphaFoldDB" id="A0A133XHM2"/>
<dbReference type="Gene3D" id="3.40.50.2300">
    <property type="match status" value="1"/>
</dbReference>
<dbReference type="STRING" id="281362.AT959_13980"/>
<dbReference type="Pfam" id="PF00196">
    <property type="entry name" value="GerE"/>
    <property type="match status" value="1"/>
</dbReference>
<dbReference type="PANTHER" id="PTHR44688">
    <property type="entry name" value="DNA-BINDING TRANSCRIPTIONAL ACTIVATOR DEVR_DOSR"/>
    <property type="match status" value="1"/>
</dbReference>
<dbReference type="RefSeq" id="WP_066884058.1">
    <property type="nucleotide sequence ID" value="NZ_LODL01000021.1"/>
</dbReference>
<feature type="domain" description="HTH luxR-type" evidence="4">
    <location>
        <begin position="139"/>
        <end position="204"/>
    </location>
</feature>
<evidence type="ECO:0000313" key="6">
    <source>
        <dbReference type="Proteomes" id="UP000070186"/>
    </source>
</evidence>
<evidence type="ECO:0000256" key="3">
    <source>
        <dbReference type="ARBA" id="ARBA00023163"/>
    </source>
</evidence>
<dbReference type="InterPro" id="IPR016032">
    <property type="entry name" value="Sig_transdc_resp-reg_C-effctor"/>
</dbReference>
<comment type="caution">
    <text evidence="5">The sequence shown here is derived from an EMBL/GenBank/DDBJ whole genome shotgun (WGS) entry which is preliminary data.</text>
</comment>
<evidence type="ECO:0000259" key="4">
    <source>
        <dbReference type="PROSITE" id="PS50043"/>
    </source>
</evidence>
<evidence type="ECO:0000256" key="1">
    <source>
        <dbReference type="ARBA" id="ARBA00023015"/>
    </source>
</evidence>
<dbReference type="GO" id="GO:0006355">
    <property type="term" value="P:regulation of DNA-templated transcription"/>
    <property type="evidence" value="ECO:0007669"/>
    <property type="project" value="InterPro"/>
</dbReference>
<protein>
    <recommendedName>
        <fullName evidence="4">HTH luxR-type domain-containing protein</fullName>
    </recommendedName>
</protein>
<keyword evidence="3" id="KW-0804">Transcription</keyword>
<sequence>MQHWIFDREAEMLASWQEAMPAARVLARREVSNILDGEPGILWCRLRSGDALNEVLSAIHGAPRYPLVVLCDEPDDEIVMRALEAGAAGCCNTHAAPEVLRQVALVVGNGGLWVGQSLLQQLVGSTARTLGQRSREEKRDDWAQLLSEREVQVARLVAGGASNKEVASQLSITERTVKAHLGAIFEKLSLRDRLQLSVRVNGLTV</sequence>
<keyword evidence="6" id="KW-1185">Reference proteome</keyword>
<dbReference type="PRINTS" id="PR00038">
    <property type="entry name" value="HTHLUXR"/>
</dbReference>
<dbReference type="Proteomes" id="UP000070186">
    <property type="component" value="Unassembled WGS sequence"/>
</dbReference>
<dbReference type="GO" id="GO:0003677">
    <property type="term" value="F:DNA binding"/>
    <property type="evidence" value="ECO:0007669"/>
    <property type="project" value="UniProtKB-KW"/>
</dbReference>
<dbReference type="EMBL" id="LODL01000021">
    <property type="protein sequence ID" value="KXB30441.1"/>
    <property type="molecule type" value="Genomic_DNA"/>
</dbReference>
<gene>
    <name evidence="5" type="ORF">AT959_13980</name>
</gene>
<proteinExistence type="predicted"/>
<dbReference type="PANTHER" id="PTHR44688:SF16">
    <property type="entry name" value="DNA-BINDING TRANSCRIPTIONAL ACTIVATOR DEVR_DOSR"/>
    <property type="match status" value="1"/>
</dbReference>
<evidence type="ECO:0000313" key="5">
    <source>
        <dbReference type="EMBL" id="KXB30441.1"/>
    </source>
</evidence>
<accession>A0A133XHM2</accession>
<dbReference type="SUPFAM" id="SSF46894">
    <property type="entry name" value="C-terminal effector domain of the bipartite response regulators"/>
    <property type="match status" value="1"/>
</dbReference>
<dbReference type="PROSITE" id="PS00622">
    <property type="entry name" value="HTH_LUXR_1"/>
    <property type="match status" value="1"/>
</dbReference>
<name>A0A133XHM2_9RHOO</name>
<dbReference type="PROSITE" id="PS50043">
    <property type="entry name" value="HTH_LUXR_2"/>
    <property type="match status" value="1"/>
</dbReference>
<keyword evidence="1" id="KW-0805">Transcription regulation</keyword>
<dbReference type="CDD" id="cd06170">
    <property type="entry name" value="LuxR_C_like"/>
    <property type="match status" value="1"/>
</dbReference>